<dbReference type="RefSeq" id="WP_045750144.1">
    <property type="nucleotide sequence ID" value="NZ_CP019894.1"/>
</dbReference>
<accession>A0AAU8VDP7</accession>
<organism evidence="1 2">
    <name type="scientific">Neisseria lactamica</name>
    <dbReference type="NCBI Taxonomy" id="486"/>
    <lineage>
        <taxon>Bacteria</taxon>
        <taxon>Pseudomonadati</taxon>
        <taxon>Pseudomonadota</taxon>
        <taxon>Betaproteobacteria</taxon>
        <taxon>Neisseriales</taxon>
        <taxon>Neisseriaceae</taxon>
        <taxon>Neisseria</taxon>
    </lineage>
</organism>
<evidence type="ECO:0000313" key="2">
    <source>
        <dbReference type="Proteomes" id="UP000191249"/>
    </source>
</evidence>
<dbReference type="EMBL" id="CP019894">
    <property type="protein sequence ID" value="ARB03979.1"/>
    <property type="molecule type" value="Genomic_DNA"/>
</dbReference>
<dbReference type="Proteomes" id="UP000191249">
    <property type="component" value="Chromosome"/>
</dbReference>
<name>A0AAU8VDP7_NEILA</name>
<protein>
    <submittedName>
        <fullName evidence="1">Gliding motility protein</fullName>
    </submittedName>
</protein>
<reference evidence="1 2" key="1">
    <citation type="submission" date="2017-03" db="EMBL/GenBank/DDBJ databases">
        <title>N. lactamica Y92-1009 whole genome sequence.</title>
        <authorList>
            <person name="Pandey A.K."/>
            <person name="Read R.C."/>
        </authorList>
    </citation>
    <scope>NUCLEOTIDE SEQUENCE [LARGE SCALE GENOMIC DNA]</scope>
    <source>
        <strain evidence="1 2">Y92-1009</strain>
    </source>
</reference>
<gene>
    <name evidence="1" type="ORF">B2G52_02935</name>
</gene>
<dbReference type="AlphaFoldDB" id="A0AAU8VDP7"/>
<proteinExistence type="predicted"/>
<evidence type="ECO:0000313" key="1">
    <source>
        <dbReference type="EMBL" id="ARB03979.1"/>
    </source>
</evidence>
<sequence length="500" mass="56999">MPMYADAGDVYCVYNIRLKQYTACQVTRVEEHGGKKTRATLLALDWQGNKPLGAAEMADLKPLYKDFMYWERGLHMYKASAVVPTGYVRVGNTAPLVGEDTQRYASFWGDGYDVYRQLRWQQIPEKQRKAFKKAAKSKKTVMFAGREYGISKQNLSDVWDDFEDAMELKAFPCLSSLFLTKWHKNLYEYLEEYPFITRLCLENHGQTVLDFSNTRITDLSVDMTGVESLYLNEDLDSLNLKGEIKENCKVCTAEKGAGLILEVGKSVPKVRGLENLTAVNVMGIADFDMQNLSETYPKLKTIRLWGKPGNIANFSAVSGFEDLEVFTTVDLFGFGADDIPHPDRLPKLHRLWMSSLPEEAAKAVKKLYKKRKEDGLDLWIEKARKPEWLAQNFDNPFRDWDGAEHIPKKHAKKAAELYRKTRAGVVKLLGNPPENIGEELAEAVKAYTGGFNKMDKKLFIDTVEREDIAEALETILNLIPEGSCADKEKLFEIFDKNRNF</sequence>